<reference evidence="1" key="1">
    <citation type="submission" date="2022-07" db="EMBL/GenBank/DDBJ databases">
        <title>Phylogenomic reconstructions and comparative analyses of Kickxellomycotina fungi.</title>
        <authorList>
            <person name="Reynolds N.K."/>
            <person name="Stajich J.E."/>
            <person name="Barry K."/>
            <person name="Grigoriev I.V."/>
            <person name="Crous P."/>
            <person name="Smith M.E."/>
        </authorList>
    </citation>
    <scope>NUCLEOTIDE SEQUENCE</scope>
    <source>
        <strain evidence="1">CBS 190363</strain>
    </source>
</reference>
<evidence type="ECO:0000313" key="1">
    <source>
        <dbReference type="EMBL" id="KAJ2877480.1"/>
    </source>
</evidence>
<protein>
    <submittedName>
        <fullName evidence="1">Uncharacterized protein</fullName>
    </submittedName>
</protein>
<accession>A0ACC1LSN4</accession>
<comment type="caution">
    <text evidence="1">The sequence shown here is derived from an EMBL/GenBank/DDBJ whole genome shotgun (WGS) entry which is preliminary data.</text>
</comment>
<keyword evidence="2" id="KW-1185">Reference proteome</keyword>
<feature type="non-terminal residue" evidence="1">
    <location>
        <position position="197"/>
    </location>
</feature>
<sequence length="197" mass="21131">MTNCLMHASRALTAQGANRMNTSRRGLANLAIFAAAKRLAQSQDLLSTPAKTAIIDDAGAHSYADLLCDARKVRAALGNKDHLGASIAMLMPNSYEYAAVQWGIWAAGGAVVPLSPMHPERELEYFLSNSDARYLICHPVLLSNVQPVLDRLGSSLQVIMSDSIMAMAHVESADDVAIDENQSALFIYTSGTTGKPK</sequence>
<evidence type="ECO:0000313" key="2">
    <source>
        <dbReference type="Proteomes" id="UP001139981"/>
    </source>
</evidence>
<name>A0ACC1LSN4_9FUNG</name>
<gene>
    <name evidence="1" type="ORF">IWW38_006565</name>
</gene>
<dbReference type="Proteomes" id="UP001139981">
    <property type="component" value="Unassembled WGS sequence"/>
</dbReference>
<dbReference type="EMBL" id="JANBVB010003811">
    <property type="protein sequence ID" value="KAJ2877480.1"/>
    <property type="molecule type" value="Genomic_DNA"/>
</dbReference>
<organism evidence="1 2">
    <name type="scientific">Coemansia aciculifera</name>
    <dbReference type="NCBI Taxonomy" id="417176"/>
    <lineage>
        <taxon>Eukaryota</taxon>
        <taxon>Fungi</taxon>
        <taxon>Fungi incertae sedis</taxon>
        <taxon>Zoopagomycota</taxon>
        <taxon>Kickxellomycotina</taxon>
        <taxon>Kickxellomycetes</taxon>
        <taxon>Kickxellales</taxon>
        <taxon>Kickxellaceae</taxon>
        <taxon>Coemansia</taxon>
    </lineage>
</organism>
<proteinExistence type="predicted"/>